<dbReference type="InterPro" id="IPR051011">
    <property type="entry name" value="Metal_resp_trans_reg"/>
</dbReference>
<feature type="domain" description="HTH arsR-type" evidence="4">
    <location>
        <begin position="10"/>
        <end position="101"/>
    </location>
</feature>
<reference evidence="5 6" key="1">
    <citation type="submission" date="2019-09" db="EMBL/GenBank/DDBJ databases">
        <title>Hybrid Assembly of the complete Genome of the Deep-Sea Bacterium Moritella marina from long Nanopore and Illumina reads.</title>
        <authorList>
            <person name="Magin S."/>
            <person name="Georgoulis A."/>
            <person name="Papadimitriou K."/>
            <person name="Iliakis G."/>
            <person name="Vorgias C.E."/>
        </authorList>
    </citation>
    <scope>NUCLEOTIDE SEQUENCE [LARGE SCALE GENOMIC DNA]</scope>
    <source>
        <strain evidence="5 6">MP-1</strain>
    </source>
</reference>
<dbReference type="Proteomes" id="UP000327424">
    <property type="component" value="Chromosome"/>
</dbReference>
<dbReference type="RefSeq" id="WP_019441089.1">
    <property type="nucleotide sequence ID" value="NZ_ALOE01000013.1"/>
</dbReference>
<sequence>MTEQISIERLEKNAAKAESLMKALSNKHRLMILCMLQQGELSVSALNELIPIPQSTLSQHLAWLRREKYVKTRREAQTIYYQLDDSNVTKVINVLHDIFCD</sequence>
<dbReference type="InterPro" id="IPR036390">
    <property type="entry name" value="WH_DNA-bd_sf"/>
</dbReference>
<evidence type="ECO:0000259" key="4">
    <source>
        <dbReference type="PROSITE" id="PS50987"/>
    </source>
</evidence>
<dbReference type="Pfam" id="PF01022">
    <property type="entry name" value="HTH_5"/>
    <property type="match status" value="1"/>
</dbReference>
<dbReference type="PANTHER" id="PTHR43132:SF2">
    <property type="entry name" value="ARSENICAL RESISTANCE OPERON REPRESSOR ARSR-RELATED"/>
    <property type="match status" value="1"/>
</dbReference>
<evidence type="ECO:0000256" key="2">
    <source>
        <dbReference type="ARBA" id="ARBA00023125"/>
    </source>
</evidence>
<gene>
    <name evidence="5" type="ORF">FR932_08455</name>
</gene>
<keyword evidence="6" id="KW-1185">Reference proteome</keyword>
<proteinExistence type="predicted"/>
<dbReference type="NCBIfam" id="NF033788">
    <property type="entry name" value="HTH_metalloreg"/>
    <property type="match status" value="1"/>
</dbReference>
<accession>A0A5J6WKX3</accession>
<evidence type="ECO:0000313" key="5">
    <source>
        <dbReference type="EMBL" id="QFI37881.1"/>
    </source>
</evidence>
<keyword evidence="1" id="KW-0805">Transcription regulation</keyword>
<name>A0A5J6WKX3_MORMI</name>
<organism evidence="5 6">
    <name type="scientific">Moritella marina ATCC 15381</name>
    <dbReference type="NCBI Taxonomy" id="1202962"/>
    <lineage>
        <taxon>Bacteria</taxon>
        <taxon>Pseudomonadati</taxon>
        <taxon>Pseudomonadota</taxon>
        <taxon>Gammaproteobacteria</taxon>
        <taxon>Alteromonadales</taxon>
        <taxon>Moritellaceae</taxon>
        <taxon>Moritella</taxon>
    </lineage>
</organism>
<dbReference type="GO" id="GO:0003700">
    <property type="term" value="F:DNA-binding transcription factor activity"/>
    <property type="evidence" value="ECO:0007669"/>
    <property type="project" value="InterPro"/>
</dbReference>
<dbReference type="InterPro" id="IPR001845">
    <property type="entry name" value="HTH_ArsR_DNA-bd_dom"/>
</dbReference>
<dbReference type="CDD" id="cd00090">
    <property type="entry name" value="HTH_ARSR"/>
    <property type="match status" value="1"/>
</dbReference>
<dbReference type="SUPFAM" id="SSF46785">
    <property type="entry name" value="Winged helix' DNA-binding domain"/>
    <property type="match status" value="1"/>
</dbReference>
<evidence type="ECO:0000256" key="3">
    <source>
        <dbReference type="ARBA" id="ARBA00023163"/>
    </source>
</evidence>
<dbReference type="EMBL" id="CP044399">
    <property type="protein sequence ID" value="QFI37881.1"/>
    <property type="molecule type" value="Genomic_DNA"/>
</dbReference>
<evidence type="ECO:0000313" key="6">
    <source>
        <dbReference type="Proteomes" id="UP000327424"/>
    </source>
</evidence>
<dbReference type="GO" id="GO:0003677">
    <property type="term" value="F:DNA binding"/>
    <property type="evidence" value="ECO:0007669"/>
    <property type="project" value="UniProtKB-KW"/>
</dbReference>
<dbReference type="OrthoDB" id="9796124at2"/>
<dbReference type="KEGG" id="mmaa:FR932_08455"/>
<keyword evidence="3" id="KW-0804">Transcription</keyword>
<keyword evidence="2" id="KW-0238">DNA-binding</keyword>
<dbReference type="PANTHER" id="PTHR43132">
    <property type="entry name" value="ARSENICAL RESISTANCE OPERON REPRESSOR ARSR-RELATED"/>
    <property type="match status" value="1"/>
</dbReference>
<dbReference type="PROSITE" id="PS50987">
    <property type="entry name" value="HTH_ARSR_2"/>
    <property type="match status" value="1"/>
</dbReference>
<protein>
    <submittedName>
        <fullName evidence="5">Winged helix-turn-helix transcriptional regulator</fullName>
    </submittedName>
</protein>
<evidence type="ECO:0000256" key="1">
    <source>
        <dbReference type="ARBA" id="ARBA00023015"/>
    </source>
</evidence>
<dbReference type="InterPro" id="IPR011991">
    <property type="entry name" value="ArsR-like_HTH"/>
</dbReference>
<dbReference type="SMART" id="SM00418">
    <property type="entry name" value="HTH_ARSR"/>
    <property type="match status" value="1"/>
</dbReference>
<dbReference type="InterPro" id="IPR036388">
    <property type="entry name" value="WH-like_DNA-bd_sf"/>
</dbReference>
<dbReference type="PRINTS" id="PR00778">
    <property type="entry name" value="HTHARSR"/>
</dbReference>
<dbReference type="Gene3D" id="1.10.10.10">
    <property type="entry name" value="Winged helix-like DNA-binding domain superfamily/Winged helix DNA-binding domain"/>
    <property type="match status" value="1"/>
</dbReference>
<dbReference type="AlphaFoldDB" id="A0A5J6WKX3"/>